<dbReference type="EMBL" id="JAAOAV010000259">
    <property type="protein sequence ID" value="KAF5586006.1"/>
    <property type="molecule type" value="Genomic_DNA"/>
</dbReference>
<evidence type="ECO:0000313" key="4">
    <source>
        <dbReference type="Proteomes" id="UP000547976"/>
    </source>
</evidence>
<sequence>MSNHPNPIMHDLVTALEPQMCHTCQVSGVTGLSLSVLSGGKEAYAKHFGFRDPEAKEAPDGDTTYFIGSVTKGMLTTETLCHTETATIATQHSSGLGDACDWIPQMIVHKLSGRAKSIDFLKFLNLTTVAAKAAPDPAVKMEDELQMRRERGTGHSNLEAYTGRYWNSLRNSRINVSVRNDPLYVNFQGIVNETYELRHYHHNSWTWNV</sequence>
<organism evidence="3 4">
    <name type="scientific">Gibberella subglutinans</name>
    <name type="common">Fusarium subglutinans</name>
    <dbReference type="NCBI Taxonomy" id="42677"/>
    <lineage>
        <taxon>Eukaryota</taxon>
        <taxon>Fungi</taxon>
        <taxon>Dikarya</taxon>
        <taxon>Ascomycota</taxon>
        <taxon>Pezizomycotina</taxon>
        <taxon>Sordariomycetes</taxon>
        <taxon>Hypocreomycetidae</taxon>
        <taxon>Hypocreales</taxon>
        <taxon>Nectriaceae</taxon>
        <taxon>Fusarium</taxon>
        <taxon>Fusarium fujikuroi species complex</taxon>
    </lineage>
</organism>
<reference evidence="3 4" key="1">
    <citation type="submission" date="2020-05" db="EMBL/GenBank/DDBJ databases">
        <title>Identification and distribution of gene clusters putatively required for synthesis of sphingolipid metabolism inhibitors in phylogenetically diverse species of the filamentous fungus Fusarium.</title>
        <authorList>
            <person name="Kim H.-S."/>
            <person name="Busman M."/>
            <person name="Brown D.W."/>
            <person name="Divon H."/>
            <person name="Uhlig S."/>
            <person name="Proctor R.H."/>
        </authorList>
    </citation>
    <scope>NUCLEOTIDE SEQUENCE [LARGE SCALE GENOMIC DNA]</scope>
    <source>
        <strain evidence="3 4">NRRL 66333</strain>
    </source>
</reference>
<name>A0A8H5L8G4_GIBSU</name>
<keyword evidence="4" id="KW-1185">Reference proteome</keyword>
<comment type="caution">
    <text evidence="3">The sequence shown here is derived from an EMBL/GenBank/DDBJ whole genome shotgun (WGS) entry which is preliminary data.</text>
</comment>
<evidence type="ECO:0000259" key="1">
    <source>
        <dbReference type="Pfam" id="PF00144"/>
    </source>
</evidence>
<proteinExistence type="predicted"/>
<dbReference type="Gene3D" id="3.40.710.10">
    <property type="entry name" value="DD-peptidase/beta-lactamase superfamily"/>
    <property type="match status" value="1"/>
</dbReference>
<dbReference type="InterPro" id="IPR012338">
    <property type="entry name" value="Beta-lactam/transpept-like"/>
</dbReference>
<feature type="domain" description="Beta-lactamase-related" evidence="1">
    <location>
        <begin position="28"/>
        <end position="77"/>
    </location>
</feature>
<evidence type="ECO:0000259" key="2">
    <source>
        <dbReference type="Pfam" id="PF11954"/>
    </source>
</evidence>
<dbReference type="Pfam" id="PF11954">
    <property type="entry name" value="DUF3471"/>
    <property type="match status" value="1"/>
</dbReference>
<dbReference type="SUPFAM" id="SSF56601">
    <property type="entry name" value="beta-lactamase/transpeptidase-like"/>
    <property type="match status" value="1"/>
</dbReference>
<feature type="domain" description="Peptidase S12 Pab87-related C-terminal" evidence="2">
    <location>
        <begin position="150"/>
        <end position="208"/>
    </location>
</feature>
<dbReference type="Proteomes" id="UP000547976">
    <property type="component" value="Unassembled WGS sequence"/>
</dbReference>
<gene>
    <name evidence="3" type="ORF">FSUBG_12276</name>
</gene>
<dbReference type="InterPro" id="IPR001466">
    <property type="entry name" value="Beta-lactam-related"/>
</dbReference>
<accession>A0A8H5L8G4</accession>
<dbReference type="InterPro" id="IPR021860">
    <property type="entry name" value="Peptidase_S12_Pab87-rel_C"/>
</dbReference>
<dbReference type="AlphaFoldDB" id="A0A8H5L8G4"/>
<dbReference type="Pfam" id="PF00144">
    <property type="entry name" value="Beta-lactamase"/>
    <property type="match status" value="1"/>
</dbReference>
<dbReference type="GeneID" id="59311766"/>
<dbReference type="RefSeq" id="XP_036532256.1">
    <property type="nucleotide sequence ID" value="XM_036677048.1"/>
</dbReference>
<protein>
    <submittedName>
        <fullName evidence="3">Beta-lactamase transpeptidase</fullName>
    </submittedName>
</protein>
<evidence type="ECO:0000313" key="3">
    <source>
        <dbReference type="EMBL" id="KAF5586006.1"/>
    </source>
</evidence>
<dbReference type="OrthoDB" id="10250282at2759"/>